<dbReference type="InterPro" id="IPR003594">
    <property type="entry name" value="HATPase_dom"/>
</dbReference>
<dbReference type="SMART" id="SM00387">
    <property type="entry name" value="HATPase_c"/>
    <property type="match status" value="1"/>
</dbReference>
<protein>
    <recommendedName>
        <fullName evidence="3">histidine kinase</fullName>
        <ecNumber evidence="3">2.7.13.3</ecNumber>
    </recommendedName>
</protein>
<evidence type="ECO:0000259" key="12">
    <source>
        <dbReference type="PROSITE" id="PS50109"/>
    </source>
</evidence>
<dbReference type="Gene3D" id="6.10.340.10">
    <property type="match status" value="1"/>
</dbReference>
<dbReference type="SUPFAM" id="SSF55874">
    <property type="entry name" value="ATPase domain of HSP90 chaperone/DNA topoisomerase II/histidine kinase"/>
    <property type="match status" value="1"/>
</dbReference>
<keyword evidence="8 11" id="KW-1133">Transmembrane helix</keyword>
<dbReference type="PANTHER" id="PTHR45436">
    <property type="entry name" value="SENSOR HISTIDINE KINASE YKOH"/>
    <property type="match status" value="1"/>
</dbReference>
<dbReference type="Gene3D" id="3.30.565.10">
    <property type="entry name" value="Histidine kinase-like ATPase, C-terminal domain"/>
    <property type="match status" value="1"/>
</dbReference>
<feature type="domain" description="HAMP" evidence="13">
    <location>
        <begin position="227"/>
        <end position="279"/>
    </location>
</feature>
<dbReference type="PROSITE" id="PS50885">
    <property type="entry name" value="HAMP"/>
    <property type="match status" value="1"/>
</dbReference>
<proteinExistence type="predicted"/>
<keyword evidence="6 11" id="KW-0812">Transmembrane</keyword>
<dbReference type="CDD" id="cd00075">
    <property type="entry name" value="HATPase"/>
    <property type="match status" value="1"/>
</dbReference>
<evidence type="ECO:0000259" key="13">
    <source>
        <dbReference type="PROSITE" id="PS50885"/>
    </source>
</evidence>
<evidence type="ECO:0000256" key="10">
    <source>
        <dbReference type="ARBA" id="ARBA00023136"/>
    </source>
</evidence>
<dbReference type="SUPFAM" id="SSF158472">
    <property type="entry name" value="HAMP domain-like"/>
    <property type="match status" value="1"/>
</dbReference>
<organism evidence="14 15">
    <name type="scientific">Streptosporangium fragile</name>
    <dbReference type="NCBI Taxonomy" id="46186"/>
    <lineage>
        <taxon>Bacteria</taxon>
        <taxon>Bacillati</taxon>
        <taxon>Actinomycetota</taxon>
        <taxon>Actinomycetes</taxon>
        <taxon>Streptosporangiales</taxon>
        <taxon>Streptosporangiaceae</taxon>
        <taxon>Streptosporangium</taxon>
    </lineage>
</organism>
<evidence type="ECO:0000256" key="1">
    <source>
        <dbReference type="ARBA" id="ARBA00000085"/>
    </source>
</evidence>
<dbReference type="InterPro" id="IPR036890">
    <property type="entry name" value="HATPase_C_sf"/>
</dbReference>
<evidence type="ECO:0000313" key="14">
    <source>
        <dbReference type="EMBL" id="GAA2861318.1"/>
    </source>
</evidence>
<evidence type="ECO:0000256" key="8">
    <source>
        <dbReference type="ARBA" id="ARBA00022989"/>
    </source>
</evidence>
<dbReference type="PROSITE" id="PS50109">
    <property type="entry name" value="HIS_KIN"/>
    <property type="match status" value="1"/>
</dbReference>
<comment type="caution">
    <text evidence="14">The sequence shown here is derived from an EMBL/GenBank/DDBJ whole genome shotgun (WGS) entry which is preliminary data.</text>
</comment>
<dbReference type="Pfam" id="PF02518">
    <property type="entry name" value="HATPase_c"/>
    <property type="match status" value="1"/>
</dbReference>
<dbReference type="InterPro" id="IPR050428">
    <property type="entry name" value="TCS_sensor_his_kinase"/>
</dbReference>
<keyword evidence="15" id="KW-1185">Reference proteome</keyword>
<dbReference type="Proteomes" id="UP001500831">
    <property type="component" value="Unassembled WGS sequence"/>
</dbReference>
<accession>A0ABN3VUI4</accession>
<evidence type="ECO:0000256" key="4">
    <source>
        <dbReference type="ARBA" id="ARBA00022553"/>
    </source>
</evidence>
<comment type="catalytic activity">
    <reaction evidence="1">
        <text>ATP + protein L-histidine = ADP + protein N-phospho-L-histidine.</text>
        <dbReference type="EC" id="2.7.13.3"/>
    </reaction>
</comment>
<dbReference type="PANTHER" id="PTHR45436:SF5">
    <property type="entry name" value="SENSOR HISTIDINE KINASE TRCS"/>
    <property type="match status" value="1"/>
</dbReference>
<feature type="domain" description="Histidine kinase" evidence="12">
    <location>
        <begin position="294"/>
        <end position="498"/>
    </location>
</feature>
<dbReference type="CDD" id="cd00082">
    <property type="entry name" value="HisKA"/>
    <property type="match status" value="1"/>
</dbReference>
<keyword evidence="5" id="KW-0808">Transferase</keyword>
<evidence type="ECO:0000256" key="3">
    <source>
        <dbReference type="ARBA" id="ARBA00012438"/>
    </source>
</evidence>
<dbReference type="SMART" id="SM00388">
    <property type="entry name" value="HisKA"/>
    <property type="match status" value="1"/>
</dbReference>
<dbReference type="RefSeq" id="WP_344969923.1">
    <property type="nucleotide sequence ID" value="NZ_BAAAVI010000011.1"/>
</dbReference>
<dbReference type="CDD" id="cd06225">
    <property type="entry name" value="HAMP"/>
    <property type="match status" value="1"/>
</dbReference>
<evidence type="ECO:0000256" key="5">
    <source>
        <dbReference type="ARBA" id="ARBA00022679"/>
    </source>
</evidence>
<evidence type="ECO:0000256" key="9">
    <source>
        <dbReference type="ARBA" id="ARBA00023012"/>
    </source>
</evidence>
<keyword evidence="4" id="KW-0597">Phosphoprotein</keyword>
<dbReference type="InterPro" id="IPR005467">
    <property type="entry name" value="His_kinase_dom"/>
</dbReference>
<dbReference type="InterPro" id="IPR036097">
    <property type="entry name" value="HisK_dim/P_sf"/>
</dbReference>
<dbReference type="GO" id="GO:0005524">
    <property type="term" value="F:ATP binding"/>
    <property type="evidence" value="ECO:0007669"/>
    <property type="project" value="UniProtKB-KW"/>
</dbReference>
<evidence type="ECO:0000256" key="11">
    <source>
        <dbReference type="SAM" id="Phobius"/>
    </source>
</evidence>
<dbReference type="InterPro" id="IPR003661">
    <property type="entry name" value="HisK_dim/P_dom"/>
</dbReference>
<feature type="transmembrane region" description="Helical" evidence="11">
    <location>
        <begin position="207"/>
        <end position="226"/>
    </location>
</feature>
<dbReference type="Pfam" id="PF00672">
    <property type="entry name" value="HAMP"/>
    <property type="match status" value="1"/>
</dbReference>
<name>A0ABN3VUI4_9ACTN</name>
<keyword evidence="9" id="KW-0902">Two-component regulatory system</keyword>
<dbReference type="InterPro" id="IPR003660">
    <property type="entry name" value="HAMP_dom"/>
</dbReference>
<keyword evidence="14" id="KW-0067">ATP-binding</keyword>
<evidence type="ECO:0000256" key="6">
    <source>
        <dbReference type="ARBA" id="ARBA00022692"/>
    </source>
</evidence>
<evidence type="ECO:0000256" key="2">
    <source>
        <dbReference type="ARBA" id="ARBA00004236"/>
    </source>
</evidence>
<dbReference type="InterPro" id="IPR004358">
    <property type="entry name" value="Sig_transdc_His_kin-like_C"/>
</dbReference>
<keyword evidence="10 11" id="KW-0472">Membrane</keyword>
<keyword evidence="14" id="KW-0547">Nucleotide-binding</keyword>
<dbReference type="Pfam" id="PF00512">
    <property type="entry name" value="HisKA"/>
    <property type="match status" value="1"/>
</dbReference>
<dbReference type="EMBL" id="BAAAVI010000011">
    <property type="protein sequence ID" value="GAA2861318.1"/>
    <property type="molecule type" value="Genomic_DNA"/>
</dbReference>
<dbReference type="EC" id="2.7.13.3" evidence="3"/>
<dbReference type="SUPFAM" id="SSF47384">
    <property type="entry name" value="Homodimeric domain of signal transducing histidine kinase"/>
    <property type="match status" value="1"/>
</dbReference>
<evidence type="ECO:0000256" key="7">
    <source>
        <dbReference type="ARBA" id="ARBA00022777"/>
    </source>
</evidence>
<feature type="transmembrane region" description="Helical" evidence="11">
    <location>
        <begin position="42"/>
        <end position="65"/>
    </location>
</feature>
<keyword evidence="7" id="KW-0418">Kinase</keyword>
<sequence length="498" mass="54224">MKLLSAAKLLPALKLFPAMRLLPTAKLRPTVKRAYTGLRGRLVITFTLIAVAASSLVAGIGYELVKRNVINRAEQVAVGDVRDILEGTRVPLGTLWPGDSPPTNEEIGALQKSLRPQGGRVVVRYEEYLYPDGDFSVRDVPSDLGARATRRLVSKRQVIHGAMWLIIGTPVWRIEPIHTAQPTGMSVFVFVPLADEERLLIGLRQPLAAAGAIMLVIALALGLVSAQRVLLPVRRLGSAARALGAGHLDTRLPVHGQDELAELTATFNDTAAALEKSVSELRALEAMSRRFVADVSHELRTPLTAMTAVTDMLSEEAERLPDEPAAAVRLVLREIERLRTLVEQLIEASRFDSGTARLNVDTVHIVDVIWDCLEVRGWSDQVRVNVPQGLTFSLDPRRFDVIVANLVGNALRHGEPPVIVTARSTPDGLEVKVRDHGKGIPEKDLPHVFNRFYKAGARGDGSGLGLSIARANAQLHGGTISVRPERPGSLFTVWLPPS</sequence>
<evidence type="ECO:0000313" key="15">
    <source>
        <dbReference type="Proteomes" id="UP001500831"/>
    </source>
</evidence>
<reference evidence="14 15" key="1">
    <citation type="journal article" date="2019" name="Int. J. Syst. Evol. Microbiol.">
        <title>The Global Catalogue of Microorganisms (GCM) 10K type strain sequencing project: providing services to taxonomists for standard genome sequencing and annotation.</title>
        <authorList>
            <consortium name="The Broad Institute Genomics Platform"/>
            <consortium name="The Broad Institute Genome Sequencing Center for Infectious Disease"/>
            <person name="Wu L."/>
            <person name="Ma J."/>
        </authorList>
    </citation>
    <scope>NUCLEOTIDE SEQUENCE [LARGE SCALE GENOMIC DNA]</scope>
    <source>
        <strain evidence="14 15">JCM 6242</strain>
    </source>
</reference>
<dbReference type="Gene3D" id="1.10.287.130">
    <property type="match status" value="1"/>
</dbReference>
<dbReference type="PRINTS" id="PR00344">
    <property type="entry name" value="BCTRLSENSOR"/>
</dbReference>
<comment type="subcellular location">
    <subcellularLocation>
        <location evidence="2">Cell membrane</location>
    </subcellularLocation>
</comment>
<dbReference type="SMART" id="SM00304">
    <property type="entry name" value="HAMP"/>
    <property type="match status" value="1"/>
</dbReference>
<gene>
    <name evidence="14" type="ORF">GCM10010517_19960</name>
</gene>